<proteinExistence type="predicted"/>
<organism evidence="1">
    <name type="scientific">Oryza brachyantha</name>
    <name type="common">malo sina</name>
    <dbReference type="NCBI Taxonomy" id="4533"/>
    <lineage>
        <taxon>Eukaryota</taxon>
        <taxon>Viridiplantae</taxon>
        <taxon>Streptophyta</taxon>
        <taxon>Embryophyta</taxon>
        <taxon>Tracheophyta</taxon>
        <taxon>Spermatophyta</taxon>
        <taxon>Magnoliopsida</taxon>
        <taxon>Liliopsida</taxon>
        <taxon>Poales</taxon>
        <taxon>Poaceae</taxon>
        <taxon>BOP clade</taxon>
        <taxon>Oryzoideae</taxon>
        <taxon>Oryzeae</taxon>
        <taxon>Oryzinae</taxon>
        <taxon>Oryza</taxon>
    </lineage>
</organism>
<dbReference type="Gramene" id="OB08G29510.1">
    <property type="protein sequence ID" value="OB08G29510.1"/>
    <property type="gene ID" value="OB08G29510"/>
</dbReference>
<dbReference type="HOGENOM" id="CLU_793157_0_0_1"/>
<dbReference type="AlphaFoldDB" id="J3MV20"/>
<reference evidence="1" key="1">
    <citation type="journal article" date="2013" name="Nat. Commun.">
        <title>Whole-genome sequencing of Oryza brachyantha reveals mechanisms underlying Oryza genome evolution.</title>
        <authorList>
            <person name="Chen J."/>
            <person name="Huang Q."/>
            <person name="Gao D."/>
            <person name="Wang J."/>
            <person name="Lang Y."/>
            <person name="Liu T."/>
            <person name="Li B."/>
            <person name="Bai Z."/>
            <person name="Luis Goicoechea J."/>
            <person name="Liang C."/>
            <person name="Chen C."/>
            <person name="Zhang W."/>
            <person name="Sun S."/>
            <person name="Liao Y."/>
            <person name="Zhang X."/>
            <person name="Yang L."/>
            <person name="Song C."/>
            <person name="Wang M."/>
            <person name="Shi J."/>
            <person name="Liu G."/>
            <person name="Liu J."/>
            <person name="Zhou H."/>
            <person name="Zhou W."/>
            <person name="Yu Q."/>
            <person name="An N."/>
            <person name="Chen Y."/>
            <person name="Cai Q."/>
            <person name="Wang B."/>
            <person name="Liu B."/>
            <person name="Min J."/>
            <person name="Huang Y."/>
            <person name="Wu H."/>
            <person name="Li Z."/>
            <person name="Zhang Y."/>
            <person name="Yin Y."/>
            <person name="Song W."/>
            <person name="Jiang J."/>
            <person name="Jackson S.A."/>
            <person name="Wing R.A."/>
            <person name="Wang J."/>
            <person name="Chen M."/>
        </authorList>
    </citation>
    <scope>NUCLEOTIDE SEQUENCE [LARGE SCALE GENOMIC DNA]</scope>
    <source>
        <strain evidence="1">cv. IRGC 101232</strain>
    </source>
</reference>
<accession>J3MV20</accession>
<evidence type="ECO:0000313" key="2">
    <source>
        <dbReference type="Proteomes" id="UP000006038"/>
    </source>
</evidence>
<evidence type="ECO:0000313" key="1">
    <source>
        <dbReference type="EnsemblPlants" id="OB08G29510.1"/>
    </source>
</evidence>
<reference evidence="1" key="2">
    <citation type="submission" date="2013-04" db="UniProtKB">
        <authorList>
            <consortium name="EnsemblPlants"/>
        </authorList>
    </citation>
    <scope>IDENTIFICATION</scope>
</reference>
<keyword evidence="2" id="KW-1185">Reference proteome</keyword>
<name>J3MV20_ORYBR</name>
<dbReference type="EnsemblPlants" id="OB08G29510.1">
    <property type="protein sequence ID" value="OB08G29510.1"/>
    <property type="gene ID" value="OB08G29510"/>
</dbReference>
<dbReference type="Proteomes" id="UP000006038">
    <property type="component" value="Chromosome 8"/>
</dbReference>
<sequence length="350" mass="36090">MRGGGGAGAVVLLVHEHGVYGHLGGDGVLGVLLHRLEGEVGDEEADDIALEEGVLAFGVVGGELGDGPGDHALHLHGRVLEDLGEGGADAGEHHELDALGVTAEEADGERGGLLALGAALLDEAEQRRDAVLLDDEPPVAVIVAREGDDAGGGVGAGLGVAGVEDGDLLPDEEENGLVLRDGREADVVVEVVGVAVVGDAEDPGEVAEGVVQLVGRLLEGAGGDDGEDAADEAVAAAPVEQRGGLVERLAGVFEVAAGGPLVEVGAGGLAEEGGEALDLGLEVEAFLPARLRLLRPLDHLLRQLDRPRQDRLEVVHLRSTAAMAASARAHQRQEEEPPVLLRRRRWWRDR</sequence>
<protein>
    <submittedName>
        <fullName evidence="1">Uncharacterized protein</fullName>
    </submittedName>
</protein>